<gene>
    <name evidence="1" type="ORF">FXB38_39740</name>
</gene>
<organism evidence="1 2">
    <name type="scientific">Bradyrhizobium cytisi</name>
    <dbReference type="NCBI Taxonomy" id="515489"/>
    <lineage>
        <taxon>Bacteria</taxon>
        <taxon>Pseudomonadati</taxon>
        <taxon>Pseudomonadota</taxon>
        <taxon>Alphaproteobacteria</taxon>
        <taxon>Hyphomicrobiales</taxon>
        <taxon>Nitrobacteraceae</taxon>
        <taxon>Bradyrhizobium</taxon>
    </lineage>
</organism>
<reference evidence="1 2" key="1">
    <citation type="submission" date="2019-08" db="EMBL/GenBank/DDBJ databases">
        <title>Bradyrhizobium hipponensis sp. nov., a rhizobium isolated from a Lupinus angustifolius root nodule in Tunisia.</title>
        <authorList>
            <person name="Off K."/>
            <person name="Rejili M."/>
            <person name="Mars M."/>
            <person name="Brachmann A."/>
            <person name="Marin M."/>
        </authorList>
    </citation>
    <scope>NUCLEOTIDE SEQUENCE [LARGE SCALE GENOMIC DNA]</scope>
    <source>
        <strain evidence="1 2">CTAW11</strain>
    </source>
</reference>
<dbReference type="EMBL" id="VSSR01000097">
    <property type="protein sequence ID" value="TYL71766.1"/>
    <property type="molecule type" value="Genomic_DNA"/>
</dbReference>
<evidence type="ECO:0000313" key="1">
    <source>
        <dbReference type="EMBL" id="TYL71766.1"/>
    </source>
</evidence>
<proteinExistence type="predicted"/>
<evidence type="ECO:0000313" key="2">
    <source>
        <dbReference type="Proteomes" id="UP000324853"/>
    </source>
</evidence>
<accession>A0A5S4W0F4</accession>
<name>A0A5S4W0F4_9BRAD</name>
<dbReference type="Proteomes" id="UP000324853">
    <property type="component" value="Unassembled WGS sequence"/>
</dbReference>
<dbReference type="OrthoDB" id="9779442at2"/>
<keyword evidence="2" id="KW-1185">Reference proteome</keyword>
<protein>
    <submittedName>
        <fullName evidence="1">LLM class flavin-dependent oxidoreductase</fullName>
    </submittedName>
</protein>
<dbReference type="AlphaFoldDB" id="A0A5S4W0F4"/>
<sequence length="125" mass="14037">MRFLTAAITFQGAFRDLHRGRISSGSAAQVRVSRLEHDLRYEMTDELMIVAKRLWLSELNFTNEAQLCSLENAFSRAELSSGRSILVIAFTGISYATERSDVMRITSPADDNTRIDALRAHAART</sequence>
<dbReference type="RefSeq" id="WP_148756343.1">
    <property type="nucleotide sequence ID" value="NZ_VSSR01000097.1"/>
</dbReference>
<comment type="caution">
    <text evidence="1">The sequence shown here is derived from an EMBL/GenBank/DDBJ whole genome shotgun (WGS) entry which is preliminary data.</text>
</comment>